<protein>
    <recommendedName>
        <fullName evidence="3">Lipoprotein</fullName>
    </recommendedName>
</protein>
<proteinExistence type="predicted"/>
<gene>
    <name evidence="1" type="ORF">DL1_02770</name>
</gene>
<evidence type="ECO:0000313" key="1">
    <source>
        <dbReference type="EMBL" id="KEP69765.1"/>
    </source>
</evidence>
<keyword evidence="2" id="KW-1185">Reference proteome</keyword>
<dbReference type="eggNOG" id="ENOG5032V55">
    <property type="taxonomic scope" value="Bacteria"/>
</dbReference>
<dbReference type="EMBL" id="JHEH01000011">
    <property type="protein sequence ID" value="KEP69765.1"/>
    <property type="molecule type" value="Genomic_DNA"/>
</dbReference>
<evidence type="ECO:0000313" key="2">
    <source>
        <dbReference type="Proteomes" id="UP000027725"/>
    </source>
</evidence>
<reference evidence="1 2" key="1">
    <citation type="submission" date="2014-03" db="EMBL/GenBank/DDBJ databases">
        <title>The draft genome sequence of Thioclava dalianensis DLFJ1-1.</title>
        <authorList>
            <person name="Lai Q."/>
            <person name="Shao Z."/>
        </authorList>
    </citation>
    <scope>NUCLEOTIDE SEQUENCE [LARGE SCALE GENOMIC DNA]</scope>
    <source>
        <strain evidence="1 2">DLFJ1-1</strain>
    </source>
</reference>
<name>A0A074THZ7_9RHOB</name>
<sequence>MIGMQQITIPLAMRTVFTPSILRARLGLSLAALALAGCVPVGMNGNQVGQSRTTLTGPGLTIAAPTGWCVDPKSLKNTSNGGFVLFGNCAAISENPNDARAPEPALLSATIGPPAVEDKNGKLSLTRLKGIDTFFQSEIGRAALARSGESKDVKIESSRITGDMLLLRISDRSTSGGPPTARTYLRAITDIKGRIAALSVIPLKDGEMSASAQRSLIERFAATIRAAN</sequence>
<organism evidence="1 2">
    <name type="scientific">Thioclava dalianensis</name>
    <dbReference type="NCBI Taxonomy" id="1185766"/>
    <lineage>
        <taxon>Bacteria</taxon>
        <taxon>Pseudomonadati</taxon>
        <taxon>Pseudomonadota</taxon>
        <taxon>Alphaproteobacteria</taxon>
        <taxon>Rhodobacterales</taxon>
        <taxon>Paracoccaceae</taxon>
        <taxon>Thioclava</taxon>
    </lineage>
</organism>
<dbReference type="STRING" id="1185766.SAMN05216224_1011049"/>
<evidence type="ECO:0008006" key="3">
    <source>
        <dbReference type="Google" id="ProtNLM"/>
    </source>
</evidence>
<dbReference type="AlphaFoldDB" id="A0A074THZ7"/>
<dbReference type="Proteomes" id="UP000027725">
    <property type="component" value="Unassembled WGS sequence"/>
</dbReference>
<accession>A0A074THZ7</accession>
<comment type="caution">
    <text evidence="1">The sequence shown here is derived from an EMBL/GenBank/DDBJ whole genome shotgun (WGS) entry which is preliminary data.</text>
</comment>